<dbReference type="Gene3D" id="3.30.40.10">
    <property type="entry name" value="Zinc/RING finger domain, C3HC4 (zinc finger)"/>
    <property type="match status" value="2"/>
</dbReference>
<evidence type="ECO:0000256" key="7">
    <source>
        <dbReference type="ARBA" id="ARBA00022786"/>
    </source>
</evidence>
<evidence type="ECO:0000256" key="5">
    <source>
        <dbReference type="ARBA" id="ARBA00022723"/>
    </source>
</evidence>
<dbReference type="PANTHER" id="PTHR10782">
    <property type="entry name" value="ZINC FINGER MIZ DOMAIN-CONTAINING PROTEIN"/>
    <property type="match status" value="1"/>
</dbReference>
<dbReference type="InterPro" id="IPR011011">
    <property type="entry name" value="Znf_FYVE_PHD"/>
</dbReference>
<dbReference type="Gene3D" id="1.10.720.30">
    <property type="entry name" value="SAP domain"/>
    <property type="match status" value="1"/>
</dbReference>
<dbReference type="OMA" id="DHISENH"/>
<dbReference type="SUPFAM" id="SSF68906">
    <property type="entry name" value="SAP domain"/>
    <property type="match status" value="1"/>
</dbReference>
<dbReference type="Pfam" id="PF02891">
    <property type="entry name" value="zf-MIZ"/>
    <property type="match status" value="1"/>
</dbReference>
<protein>
    <recommendedName>
        <fullName evidence="16">SP-RING-type domain-containing protein</fullName>
    </recommendedName>
</protein>
<dbReference type="GO" id="GO:0000785">
    <property type="term" value="C:chromatin"/>
    <property type="evidence" value="ECO:0007669"/>
    <property type="project" value="TreeGrafter"/>
</dbReference>
<comment type="caution">
    <text evidence="14">The sequence shown here is derived from an EMBL/GenBank/DDBJ whole genome shotgun (WGS) entry which is preliminary data.</text>
</comment>
<keyword evidence="5" id="KW-0479">Metal-binding</keyword>
<name>A0A8J5XX01_DIALT</name>
<dbReference type="SUPFAM" id="SSF57850">
    <property type="entry name" value="RING/U-box"/>
    <property type="match status" value="1"/>
</dbReference>
<gene>
    <name evidence="14" type="ORF">KFE25_009017</name>
</gene>
<evidence type="ECO:0000313" key="14">
    <source>
        <dbReference type="EMBL" id="KAG8470596.1"/>
    </source>
</evidence>
<evidence type="ECO:0000256" key="6">
    <source>
        <dbReference type="ARBA" id="ARBA00022771"/>
    </source>
</evidence>
<comment type="subcellular location">
    <subcellularLocation>
        <location evidence="1">Nucleus</location>
    </subcellularLocation>
</comment>
<evidence type="ECO:0000256" key="8">
    <source>
        <dbReference type="ARBA" id="ARBA00022833"/>
    </source>
</evidence>
<evidence type="ECO:0008006" key="16">
    <source>
        <dbReference type="Google" id="ProtNLM"/>
    </source>
</evidence>
<dbReference type="UniPathway" id="UPA00886"/>
<evidence type="ECO:0000256" key="2">
    <source>
        <dbReference type="ARBA" id="ARBA00004718"/>
    </source>
</evidence>
<evidence type="ECO:0000256" key="1">
    <source>
        <dbReference type="ARBA" id="ARBA00004123"/>
    </source>
</evidence>
<dbReference type="Proteomes" id="UP000751190">
    <property type="component" value="Unassembled WGS sequence"/>
</dbReference>
<keyword evidence="6 10" id="KW-0863">Zinc-finger</keyword>
<evidence type="ECO:0000256" key="10">
    <source>
        <dbReference type="PROSITE-ProRule" id="PRU00452"/>
    </source>
</evidence>
<dbReference type="InterPro" id="IPR013083">
    <property type="entry name" value="Znf_RING/FYVE/PHD"/>
</dbReference>
<evidence type="ECO:0000259" key="13">
    <source>
        <dbReference type="PROSITE" id="PS51044"/>
    </source>
</evidence>
<dbReference type="InterPro" id="IPR036361">
    <property type="entry name" value="SAP_dom_sf"/>
</dbReference>
<evidence type="ECO:0000256" key="9">
    <source>
        <dbReference type="ARBA" id="ARBA00023242"/>
    </source>
</evidence>
<dbReference type="AlphaFoldDB" id="A0A8J5XX01"/>
<keyword evidence="8" id="KW-0862">Zinc</keyword>
<sequence length="651" mass="69920">MQQGEGQRAPEKPEVRASLERLKVSQLKELLTELGLVKYGRKLELLERIVVYCSEDNAARATRVGQLVKSLLGASAGASAGRISPSRAVPMTGHALQPPSVRHESAAAPPAPAHVVRCVCNNASWLTATNVRCGECGCAQHGACMRIPSHDAAAAAAHVCEVCRLREVDPGTEPLGEPRRLSLAFYHADVPMPTSNRRAQGTVRLTSEEIDLLMCDTRVQLRMYALDLRPPAPFHRWPVALHVTWNGVDVDTRVPAPTWDHMTFRYKVRQVDEVCIISAQHGLRLLPVNQLVCNAVVQSSVLLVVQLVRIRSAAQIATKVLATNSAVDEQVRAFEASRAWFLSRCFPDQHDDDLVQTAVNLTLRCPLALTRLQHPVRSKHCTHTTCFDLNAHLSSQLVSKCARWACPLCGKSARPSELQLDLFVKSILEASSKEGDTEVELHADGSFKPPRQLADETERAKRQRLSGGGAAAKLPADHVVHDLACGDYTTPPLQLLRRQLAEAPCSSCVASSTGTPPDAAAAPACAVGQARADVVQRDMAGVPHDACATAALPESAGTSAEASCALVNIRELFLSLEEDFANANEQARALLGTQPDRQTPAVPAHLRAPPIPGSAAACVSAPVPPPMLAPQPAHMRCLAPGAAVDNPICLD</sequence>
<dbReference type="GO" id="GO:0061665">
    <property type="term" value="F:SUMO ligase activity"/>
    <property type="evidence" value="ECO:0007669"/>
    <property type="project" value="TreeGrafter"/>
</dbReference>
<evidence type="ECO:0000313" key="15">
    <source>
        <dbReference type="Proteomes" id="UP000751190"/>
    </source>
</evidence>
<dbReference type="EMBL" id="JAGTXO010000001">
    <property type="protein sequence ID" value="KAG8470596.1"/>
    <property type="molecule type" value="Genomic_DNA"/>
</dbReference>
<feature type="domain" description="SP-RING-type" evidence="13">
    <location>
        <begin position="350"/>
        <end position="433"/>
    </location>
</feature>
<evidence type="ECO:0000256" key="11">
    <source>
        <dbReference type="SAM" id="MobiDB-lite"/>
    </source>
</evidence>
<proteinExistence type="inferred from homology"/>
<evidence type="ECO:0000259" key="12">
    <source>
        <dbReference type="PROSITE" id="PS50800"/>
    </source>
</evidence>
<comment type="pathway">
    <text evidence="2">Protein modification; protein sumoylation.</text>
</comment>
<feature type="compositionally biased region" description="Basic and acidic residues" evidence="11">
    <location>
        <begin position="435"/>
        <end position="445"/>
    </location>
</feature>
<keyword evidence="7" id="KW-0833">Ubl conjugation pathway</keyword>
<dbReference type="GO" id="GO:0008270">
    <property type="term" value="F:zinc ion binding"/>
    <property type="evidence" value="ECO:0007669"/>
    <property type="project" value="UniProtKB-KW"/>
</dbReference>
<dbReference type="CDD" id="cd16650">
    <property type="entry name" value="SP-RING_PIAS-like"/>
    <property type="match status" value="1"/>
</dbReference>
<keyword evidence="15" id="KW-1185">Reference proteome</keyword>
<dbReference type="PANTHER" id="PTHR10782:SF4">
    <property type="entry name" value="TONALLI, ISOFORM E"/>
    <property type="match status" value="1"/>
</dbReference>
<dbReference type="SUPFAM" id="SSF57903">
    <property type="entry name" value="FYVE/PHD zinc finger"/>
    <property type="match status" value="1"/>
</dbReference>
<evidence type="ECO:0000256" key="3">
    <source>
        <dbReference type="ARBA" id="ARBA00005383"/>
    </source>
</evidence>
<reference evidence="14" key="1">
    <citation type="submission" date="2021-05" db="EMBL/GenBank/DDBJ databases">
        <title>The genome of the haptophyte Pavlova lutheri (Diacronema luteri, Pavlovales) - a model for lipid biosynthesis in eukaryotic algae.</title>
        <authorList>
            <person name="Hulatt C.J."/>
            <person name="Posewitz M.C."/>
        </authorList>
    </citation>
    <scope>NUCLEOTIDE SEQUENCE</scope>
    <source>
        <strain evidence="14">NIVA-4/92</strain>
    </source>
</reference>
<dbReference type="OrthoDB" id="27975at2759"/>
<keyword evidence="9" id="KW-0539">Nucleus</keyword>
<dbReference type="InterPro" id="IPR004181">
    <property type="entry name" value="Znf_MIZ"/>
</dbReference>
<accession>A0A8J5XX01</accession>
<evidence type="ECO:0000256" key="4">
    <source>
        <dbReference type="ARBA" id="ARBA00022679"/>
    </source>
</evidence>
<feature type="domain" description="SAP" evidence="12">
    <location>
        <begin position="19"/>
        <end position="53"/>
    </location>
</feature>
<dbReference type="GO" id="GO:0005634">
    <property type="term" value="C:nucleus"/>
    <property type="evidence" value="ECO:0007669"/>
    <property type="project" value="UniProtKB-SubCell"/>
</dbReference>
<keyword evidence="4" id="KW-0808">Transferase</keyword>
<organism evidence="14 15">
    <name type="scientific">Diacronema lutheri</name>
    <name type="common">Unicellular marine alga</name>
    <name type="synonym">Monochrysis lutheri</name>
    <dbReference type="NCBI Taxonomy" id="2081491"/>
    <lineage>
        <taxon>Eukaryota</taxon>
        <taxon>Haptista</taxon>
        <taxon>Haptophyta</taxon>
        <taxon>Pavlovophyceae</taxon>
        <taxon>Pavlovales</taxon>
        <taxon>Pavlovaceae</taxon>
        <taxon>Diacronema</taxon>
    </lineage>
</organism>
<dbReference type="PROSITE" id="PS51044">
    <property type="entry name" value="ZF_SP_RING"/>
    <property type="match status" value="1"/>
</dbReference>
<dbReference type="InterPro" id="IPR003034">
    <property type="entry name" value="SAP_dom"/>
</dbReference>
<dbReference type="GO" id="GO:0016925">
    <property type="term" value="P:protein sumoylation"/>
    <property type="evidence" value="ECO:0007669"/>
    <property type="project" value="UniProtKB-UniPathway"/>
</dbReference>
<feature type="region of interest" description="Disordered" evidence="11">
    <location>
        <begin position="435"/>
        <end position="469"/>
    </location>
</feature>
<comment type="similarity">
    <text evidence="3">Belongs to the PIAS family.</text>
</comment>
<dbReference type="PROSITE" id="PS50800">
    <property type="entry name" value="SAP"/>
    <property type="match status" value="1"/>
</dbReference>